<sequence>MGVQSPPWRGRRLSSPAAFALVVVVLAGQVVAAFDGELRKYILGLSVLLLDALGVVVSLRAGRRGNTVAWQIVSAGRLFSLIGVVTLAASVATLSHGWWWIGVVSRLLMFVLLAAAALVAPAQRLSGRQRYAFAAEAVTVLGAGFMVVWYFVINPAIDGHPPQDLWVAEIGYPIGDLLLLTGAAVVVLRGTISRLSSPLTMYVGGLVCYLVGDAMWSALGVHGVEASESPFAGFFLVIASLLITLSAMLYQPMAPTRSRSRTARASAWSTHLPTFAVAVGGLLLLVVTVRENDMLPWGGLVLGLIVMASAMAARQMFSLRDTRDLVVSDLLTGLANRTGLDNAITRAVKRREHVAVLLIDLDGFKLVNDAYGHAAGDTVLVEFAHHLRSTVRTSDVPARIGGDEFAVLLTEIVTPEHATAAAQRILAAVAANPVRLGEDVLPIRASIGVAIGTGEDSTKDLLRRADVAMYQAKRAGTHAWVLHDPSMIDRRAEDAALSDDLAAALDRGELNVLFQPMVDLVSGRPIGAEALVRWQHPTRGVVSPVRFIPIAERSGIITEIGLFVLEQALLQLKAWRQPLYISVNLSPRQLSEPTIVHDILAVLGRTGMPPESLVLEVTESAIVDENTGIAALRALREHGIRVAIDDFGTGYSSLQYLTRLPVDILKIDRSFVGELNGTPAGSAITEAVIRLSQVLNLTTVAEGIETAEQAAELLTLGCDTGQGYLYARPLPGPDLDDLMTAVRADA</sequence>
<dbReference type="PANTHER" id="PTHR33121">
    <property type="entry name" value="CYCLIC DI-GMP PHOSPHODIESTERASE PDEF"/>
    <property type="match status" value="1"/>
</dbReference>
<dbReference type="PROSITE" id="PS50887">
    <property type="entry name" value="GGDEF"/>
    <property type="match status" value="1"/>
</dbReference>
<dbReference type="SMART" id="SM00267">
    <property type="entry name" value="GGDEF"/>
    <property type="match status" value="1"/>
</dbReference>
<feature type="domain" description="GGDEF" evidence="3">
    <location>
        <begin position="352"/>
        <end position="485"/>
    </location>
</feature>
<dbReference type="PATRIC" id="fig|1246995.3.peg.4078"/>
<evidence type="ECO:0000313" key="5">
    <source>
        <dbReference type="Proteomes" id="UP000017746"/>
    </source>
</evidence>
<feature type="transmembrane region" description="Helical" evidence="1">
    <location>
        <begin position="231"/>
        <end position="250"/>
    </location>
</feature>
<feature type="domain" description="EAL" evidence="2">
    <location>
        <begin position="494"/>
        <end position="743"/>
    </location>
</feature>
<dbReference type="HOGENOM" id="CLU_000445_129_3_11"/>
<gene>
    <name evidence="4" type="ORF">AFR_20105</name>
</gene>
<dbReference type="InterPro" id="IPR035919">
    <property type="entry name" value="EAL_sf"/>
</dbReference>
<dbReference type="SUPFAM" id="SSF141868">
    <property type="entry name" value="EAL domain-like"/>
    <property type="match status" value="1"/>
</dbReference>
<proteinExistence type="predicted"/>
<reference evidence="4 5" key="1">
    <citation type="journal article" date="2014" name="J. Biotechnol.">
        <title>Complete genome sequence of the actinobacterium Actinoplanes friuliensis HAG 010964, producer of the lipopeptide antibiotic friulimycin.</title>
        <authorList>
            <person name="Ruckert C."/>
            <person name="Szczepanowski R."/>
            <person name="Albersmeier A."/>
            <person name="Goesmann A."/>
            <person name="Fischer N."/>
            <person name="Steinkamper A."/>
            <person name="Puhler A."/>
            <person name="Biener R."/>
            <person name="Schwartz D."/>
            <person name="Kalinowski J."/>
        </authorList>
    </citation>
    <scope>NUCLEOTIDE SEQUENCE [LARGE SCALE GENOMIC DNA]</scope>
    <source>
        <strain evidence="4 5">DSM 7358</strain>
    </source>
</reference>
<evidence type="ECO:0000259" key="2">
    <source>
        <dbReference type="PROSITE" id="PS50883"/>
    </source>
</evidence>
<feature type="transmembrane region" description="Helical" evidence="1">
    <location>
        <begin position="271"/>
        <end position="289"/>
    </location>
</feature>
<feature type="transmembrane region" description="Helical" evidence="1">
    <location>
        <begin position="295"/>
        <end position="313"/>
    </location>
</feature>
<dbReference type="KEGG" id="afs:AFR_20105"/>
<dbReference type="InterPro" id="IPR001633">
    <property type="entry name" value="EAL_dom"/>
</dbReference>
<dbReference type="Pfam" id="PF00990">
    <property type="entry name" value="GGDEF"/>
    <property type="match status" value="1"/>
</dbReference>
<dbReference type="eggNOG" id="COG5001">
    <property type="taxonomic scope" value="Bacteria"/>
</dbReference>
<dbReference type="PANTHER" id="PTHR33121:SF70">
    <property type="entry name" value="SIGNALING PROTEIN YKOW"/>
    <property type="match status" value="1"/>
</dbReference>
<dbReference type="EMBL" id="CP006272">
    <property type="protein sequence ID" value="AGZ42293.1"/>
    <property type="molecule type" value="Genomic_DNA"/>
</dbReference>
<keyword evidence="1" id="KW-0812">Transmembrane</keyword>
<feature type="transmembrane region" description="Helical" evidence="1">
    <location>
        <begin position="131"/>
        <end position="153"/>
    </location>
</feature>
<evidence type="ECO:0000256" key="1">
    <source>
        <dbReference type="SAM" id="Phobius"/>
    </source>
</evidence>
<dbReference type="GO" id="GO:0071111">
    <property type="term" value="F:cyclic-guanylate-specific phosphodiesterase activity"/>
    <property type="evidence" value="ECO:0007669"/>
    <property type="project" value="InterPro"/>
</dbReference>
<feature type="transmembrane region" description="Helical" evidence="1">
    <location>
        <begin position="42"/>
        <end position="61"/>
    </location>
</feature>
<feature type="transmembrane region" description="Helical" evidence="1">
    <location>
        <begin position="68"/>
        <end position="92"/>
    </location>
</feature>
<dbReference type="InterPro" id="IPR050706">
    <property type="entry name" value="Cyclic-di-GMP_PDE-like"/>
</dbReference>
<keyword evidence="5" id="KW-1185">Reference proteome</keyword>
<accession>U5VZ80</accession>
<feature type="transmembrane region" description="Helical" evidence="1">
    <location>
        <begin position="199"/>
        <end position="219"/>
    </location>
</feature>
<feature type="transmembrane region" description="Helical" evidence="1">
    <location>
        <begin position="98"/>
        <end position="119"/>
    </location>
</feature>
<keyword evidence="1" id="KW-1133">Transmembrane helix</keyword>
<dbReference type="STRING" id="1246995.AFR_20105"/>
<dbReference type="SUPFAM" id="SSF55073">
    <property type="entry name" value="Nucleotide cyclase"/>
    <property type="match status" value="1"/>
</dbReference>
<dbReference type="CDD" id="cd01948">
    <property type="entry name" value="EAL"/>
    <property type="match status" value="1"/>
</dbReference>
<dbReference type="InterPro" id="IPR029787">
    <property type="entry name" value="Nucleotide_cyclase"/>
</dbReference>
<dbReference type="CDD" id="cd01949">
    <property type="entry name" value="GGDEF"/>
    <property type="match status" value="1"/>
</dbReference>
<keyword evidence="1" id="KW-0472">Membrane</keyword>
<evidence type="ECO:0000259" key="3">
    <source>
        <dbReference type="PROSITE" id="PS50887"/>
    </source>
</evidence>
<evidence type="ECO:0000313" key="4">
    <source>
        <dbReference type="EMBL" id="AGZ42293.1"/>
    </source>
</evidence>
<dbReference type="Gene3D" id="3.20.20.450">
    <property type="entry name" value="EAL domain"/>
    <property type="match status" value="1"/>
</dbReference>
<dbReference type="InterPro" id="IPR043128">
    <property type="entry name" value="Rev_trsase/Diguanyl_cyclase"/>
</dbReference>
<dbReference type="Gene3D" id="3.30.70.270">
    <property type="match status" value="1"/>
</dbReference>
<dbReference type="SMART" id="SM00052">
    <property type="entry name" value="EAL"/>
    <property type="match status" value="1"/>
</dbReference>
<dbReference type="PROSITE" id="PS50883">
    <property type="entry name" value="EAL"/>
    <property type="match status" value="1"/>
</dbReference>
<feature type="transmembrane region" description="Helical" evidence="1">
    <location>
        <begin position="165"/>
        <end position="187"/>
    </location>
</feature>
<dbReference type="RefSeq" id="WP_023362665.1">
    <property type="nucleotide sequence ID" value="NC_022657.1"/>
</dbReference>
<dbReference type="InterPro" id="IPR000160">
    <property type="entry name" value="GGDEF_dom"/>
</dbReference>
<name>U5VZ80_9ACTN</name>
<dbReference type="Proteomes" id="UP000017746">
    <property type="component" value="Chromosome"/>
</dbReference>
<dbReference type="Pfam" id="PF00563">
    <property type="entry name" value="EAL"/>
    <property type="match status" value="1"/>
</dbReference>
<organism evidence="4 5">
    <name type="scientific">Actinoplanes friuliensis DSM 7358</name>
    <dbReference type="NCBI Taxonomy" id="1246995"/>
    <lineage>
        <taxon>Bacteria</taxon>
        <taxon>Bacillati</taxon>
        <taxon>Actinomycetota</taxon>
        <taxon>Actinomycetes</taxon>
        <taxon>Micromonosporales</taxon>
        <taxon>Micromonosporaceae</taxon>
        <taxon>Actinoplanes</taxon>
    </lineage>
</organism>
<protein>
    <submittedName>
        <fullName evidence="4">PAS/PAC and GAF sensor-containing diguanylate cyclase/phosphodiesterase</fullName>
    </submittedName>
</protein>
<dbReference type="NCBIfam" id="TIGR00254">
    <property type="entry name" value="GGDEF"/>
    <property type="match status" value="1"/>
</dbReference>
<dbReference type="AlphaFoldDB" id="U5VZ80"/>